<organism evidence="2 3">
    <name type="scientific">Aspergillus mulundensis</name>
    <dbReference type="NCBI Taxonomy" id="1810919"/>
    <lineage>
        <taxon>Eukaryota</taxon>
        <taxon>Fungi</taxon>
        <taxon>Dikarya</taxon>
        <taxon>Ascomycota</taxon>
        <taxon>Pezizomycotina</taxon>
        <taxon>Eurotiomycetes</taxon>
        <taxon>Eurotiomycetidae</taxon>
        <taxon>Eurotiales</taxon>
        <taxon>Aspergillaceae</taxon>
        <taxon>Aspergillus</taxon>
        <taxon>Aspergillus subgen. Nidulantes</taxon>
    </lineage>
</organism>
<protein>
    <recommendedName>
        <fullName evidence="1">BTB domain-containing protein</fullName>
    </recommendedName>
</protein>
<dbReference type="GeneID" id="38115474"/>
<dbReference type="PANTHER" id="PTHR47843:SF5">
    <property type="entry name" value="BTB_POZ DOMAIN PROTEIN"/>
    <property type="match status" value="1"/>
</dbReference>
<dbReference type="STRING" id="1810919.A0A3D8S5G5"/>
<dbReference type="AlphaFoldDB" id="A0A3D8S5G5"/>
<keyword evidence="3" id="KW-1185">Reference proteome</keyword>
<dbReference type="OrthoDB" id="6359816at2759"/>
<dbReference type="InterPro" id="IPR011333">
    <property type="entry name" value="SKP1/BTB/POZ_sf"/>
</dbReference>
<dbReference type="Pfam" id="PF00651">
    <property type="entry name" value="BTB"/>
    <property type="match status" value="1"/>
</dbReference>
<name>A0A3D8S5G5_9EURO</name>
<comment type="caution">
    <text evidence="2">The sequence shown here is derived from an EMBL/GenBank/DDBJ whole genome shotgun (WGS) entry which is preliminary data.</text>
</comment>
<dbReference type="EMBL" id="PVWQ01000005">
    <property type="protein sequence ID" value="RDW81547.1"/>
    <property type="molecule type" value="Genomic_DNA"/>
</dbReference>
<dbReference type="PANTHER" id="PTHR47843">
    <property type="entry name" value="BTB DOMAIN-CONTAINING PROTEIN-RELATED"/>
    <property type="match status" value="1"/>
</dbReference>
<evidence type="ECO:0000313" key="2">
    <source>
        <dbReference type="EMBL" id="RDW81547.1"/>
    </source>
</evidence>
<evidence type="ECO:0000313" key="3">
    <source>
        <dbReference type="Proteomes" id="UP000256690"/>
    </source>
</evidence>
<reference evidence="2 3" key="1">
    <citation type="journal article" date="2018" name="IMA Fungus">
        <title>IMA Genome-F 9: Draft genome sequence of Annulohypoxylon stygium, Aspergillus mulundensis, Berkeleyomyces basicola (syn. Thielaviopsis basicola), Ceratocystis smalleyi, two Cercospora beticola strains, Coleophoma cylindrospora, Fusarium fracticaudum, Phialophora cf. hyalina, and Morchella septimelata.</title>
        <authorList>
            <person name="Wingfield B.D."/>
            <person name="Bills G.F."/>
            <person name="Dong Y."/>
            <person name="Huang W."/>
            <person name="Nel W.J."/>
            <person name="Swalarsk-Parry B.S."/>
            <person name="Vaghefi N."/>
            <person name="Wilken P.M."/>
            <person name="An Z."/>
            <person name="de Beer Z.W."/>
            <person name="De Vos L."/>
            <person name="Chen L."/>
            <person name="Duong T.A."/>
            <person name="Gao Y."/>
            <person name="Hammerbacher A."/>
            <person name="Kikkert J.R."/>
            <person name="Li Y."/>
            <person name="Li H."/>
            <person name="Li K."/>
            <person name="Li Q."/>
            <person name="Liu X."/>
            <person name="Ma X."/>
            <person name="Naidoo K."/>
            <person name="Pethybridge S.J."/>
            <person name="Sun J."/>
            <person name="Steenkamp E.T."/>
            <person name="van der Nest M.A."/>
            <person name="van Wyk S."/>
            <person name="Wingfield M.J."/>
            <person name="Xiong C."/>
            <person name="Yue Q."/>
            <person name="Zhang X."/>
        </authorList>
    </citation>
    <scope>NUCLEOTIDE SEQUENCE [LARGE SCALE GENOMIC DNA]</scope>
    <source>
        <strain evidence="2 3">DSM 5745</strain>
    </source>
</reference>
<proteinExistence type="predicted"/>
<evidence type="ECO:0000259" key="1">
    <source>
        <dbReference type="PROSITE" id="PS50097"/>
    </source>
</evidence>
<dbReference type="Proteomes" id="UP000256690">
    <property type="component" value="Unassembled WGS sequence"/>
</dbReference>
<dbReference type="SUPFAM" id="SSF54695">
    <property type="entry name" value="POZ domain"/>
    <property type="match status" value="1"/>
</dbReference>
<dbReference type="Gene3D" id="3.30.710.10">
    <property type="entry name" value="Potassium Channel Kv1.1, Chain A"/>
    <property type="match status" value="1"/>
</dbReference>
<dbReference type="InterPro" id="IPR000210">
    <property type="entry name" value="BTB/POZ_dom"/>
</dbReference>
<sequence>MAESAGATTFESSGSLVLENMKNLFLTGKYADMKVTCQGFTFNVHRAILCSQSTFFDATVNRNFKTVDLPEDDLETIERVLSFLYFNYYDELNHVMDLHTQLISLRLRNLARNMGRIVFEKPGSGLHPPGTIEPYIHIQVYAAANKYGIPTLKDSAAERLDYWFDKVSQGVTPEILTYAFSILPADDSQLRYILINYITKYLGTLVEKEGFSGFLEAYPSIAPAVFVRLKREQKL</sequence>
<dbReference type="RefSeq" id="XP_026604600.1">
    <property type="nucleotide sequence ID" value="XM_026747120.1"/>
</dbReference>
<accession>A0A3D8S5G5</accession>
<dbReference type="PROSITE" id="PS50097">
    <property type="entry name" value="BTB"/>
    <property type="match status" value="1"/>
</dbReference>
<feature type="domain" description="BTB" evidence="1">
    <location>
        <begin position="31"/>
        <end position="85"/>
    </location>
</feature>
<gene>
    <name evidence="2" type="ORF">DSM5745_05104</name>
</gene>
<dbReference type="CDD" id="cd18186">
    <property type="entry name" value="BTB_POZ_ZBTB_KLHL-like"/>
    <property type="match status" value="1"/>
</dbReference>